<evidence type="ECO:0000256" key="2">
    <source>
        <dbReference type="SAM" id="MobiDB-lite"/>
    </source>
</evidence>
<dbReference type="AlphaFoldDB" id="A0A6V8MZG7"/>
<evidence type="ECO:0000313" key="4">
    <source>
        <dbReference type="Proteomes" id="UP000568888"/>
    </source>
</evidence>
<feature type="coiled-coil region" evidence="1">
    <location>
        <begin position="255"/>
        <end position="414"/>
    </location>
</feature>
<dbReference type="Proteomes" id="UP000568888">
    <property type="component" value="Unassembled WGS sequence"/>
</dbReference>
<dbReference type="PANTHER" id="PTHR45615:SF40">
    <property type="entry name" value="MYOSIN HEAVY CHAIN, NON-MUSCLE"/>
    <property type="match status" value="1"/>
</dbReference>
<feature type="region of interest" description="Disordered" evidence="2">
    <location>
        <begin position="418"/>
        <end position="461"/>
    </location>
</feature>
<reference evidence="4" key="1">
    <citation type="submission" date="2020-06" db="EMBL/GenBank/DDBJ databases">
        <title>Draft genomic sequecing of Geomonas sp. Red736.</title>
        <authorList>
            <person name="Itoh H."/>
            <person name="Xu Z.X."/>
            <person name="Ushijima N."/>
            <person name="Masuda Y."/>
            <person name="Shiratori Y."/>
            <person name="Senoo K."/>
        </authorList>
    </citation>
    <scope>NUCLEOTIDE SEQUENCE [LARGE SCALE GENOMIC DNA]</scope>
    <source>
        <strain evidence="4">Red736</strain>
    </source>
</reference>
<organism evidence="3 4">
    <name type="scientific">Geomonas paludis</name>
    <dbReference type="NCBI Taxonomy" id="2740185"/>
    <lineage>
        <taxon>Bacteria</taxon>
        <taxon>Pseudomonadati</taxon>
        <taxon>Thermodesulfobacteriota</taxon>
        <taxon>Desulfuromonadia</taxon>
        <taxon>Geobacterales</taxon>
        <taxon>Geobacteraceae</taxon>
        <taxon>Geomonas</taxon>
    </lineage>
</organism>
<name>A0A6V8MZG7_9BACT</name>
<keyword evidence="1" id="KW-0175">Coiled coil</keyword>
<feature type="compositionally biased region" description="Acidic residues" evidence="2">
    <location>
        <begin position="490"/>
        <end position="499"/>
    </location>
</feature>
<accession>A0A6V8MZG7</accession>
<comment type="caution">
    <text evidence="3">The sequence shown here is derived from an EMBL/GenBank/DDBJ whole genome shotgun (WGS) entry which is preliminary data.</text>
</comment>
<proteinExistence type="predicted"/>
<dbReference type="GO" id="GO:0005737">
    <property type="term" value="C:cytoplasm"/>
    <property type="evidence" value="ECO:0007669"/>
    <property type="project" value="TreeGrafter"/>
</dbReference>
<feature type="region of interest" description="Disordered" evidence="2">
    <location>
        <begin position="475"/>
        <end position="513"/>
    </location>
</feature>
<dbReference type="PANTHER" id="PTHR45615">
    <property type="entry name" value="MYOSIN HEAVY CHAIN, NON-MUSCLE"/>
    <property type="match status" value="1"/>
</dbReference>
<feature type="coiled-coil region" evidence="1">
    <location>
        <begin position="185"/>
        <end position="212"/>
    </location>
</feature>
<gene>
    <name evidence="3" type="ORF">GMPD_33990</name>
</gene>
<sequence length="661" mass="71354">MLALDSTLGCIEVSESEVVDLYRSAPSTRSSEQRTETMEAYICAIRKNTLVKVYLALVVNDRSIYVYSSPGKGKKEQEYPAEVEKSLSYARAMGFSPERVDLSYSPAMREVVVRNTKILRLPGTRGTGLKHGMPGAPVLPILQQSVTAAPEPAMAVPAPAATPVPVSSGEPAVQERQGGERLAALTQLQHEHQALTAERDALARQLQQLATQHHETVKELTAARKTVQEMAGDRDTLRSQHREADDLLAAKESVIAELQKHAADLALEREALTAQNAELARINDAMLENLAQARQDIAALCAQRDADLAESQAAMQQHRETATQLEGARQEVESSAREAAVARQRVGTLEEAVQSQEQELATLRQQLAGENSERDAALQRAAAQPVNAGVDAEVERLRRELEQVIAERDTALAQLAAAGEAQPRVAEETADGGDAASTGCRPGEETFPSRVLPGLQDPGRETLPAFAESALPPFSQLQAPPQMGHPWDSSSDEAEDAPPDESGAGVALGDQDAPFLPLGDLQDGFFSAGADDAPVRFLLESGLDAIDCPAADVLELHQSINNAYLSPEGTGGQESCQGYICCLRRGDEKTVFAAIYGTTSHRTRVYLPESQPRDDESYARTVRGAVSFAEEVGLMMERVPLEATGPKRQERLKRCPALRLA</sequence>
<dbReference type="GO" id="GO:0032982">
    <property type="term" value="C:myosin filament"/>
    <property type="evidence" value="ECO:0007669"/>
    <property type="project" value="TreeGrafter"/>
</dbReference>
<evidence type="ECO:0000256" key="1">
    <source>
        <dbReference type="SAM" id="Coils"/>
    </source>
</evidence>
<dbReference type="GO" id="GO:0051015">
    <property type="term" value="F:actin filament binding"/>
    <property type="evidence" value="ECO:0007669"/>
    <property type="project" value="TreeGrafter"/>
</dbReference>
<dbReference type="GO" id="GO:0000146">
    <property type="term" value="F:microfilament motor activity"/>
    <property type="evidence" value="ECO:0007669"/>
    <property type="project" value="TreeGrafter"/>
</dbReference>
<dbReference type="RefSeq" id="WP_183349613.1">
    <property type="nucleotide sequence ID" value="NZ_BLXY01000009.1"/>
</dbReference>
<dbReference type="EMBL" id="BLXY01000009">
    <property type="protein sequence ID" value="GFO65480.1"/>
    <property type="molecule type" value="Genomic_DNA"/>
</dbReference>
<evidence type="ECO:0000313" key="3">
    <source>
        <dbReference type="EMBL" id="GFO65480.1"/>
    </source>
</evidence>
<protein>
    <submittedName>
        <fullName evidence="3">Uncharacterized protein</fullName>
    </submittedName>
</protein>
<dbReference type="GO" id="GO:0016460">
    <property type="term" value="C:myosin II complex"/>
    <property type="evidence" value="ECO:0007669"/>
    <property type="project" value="TreeGrafter"/>
</dbReference>